<accession>A0ABS9YPH2</accession>
<dbReference type="EMBL" id="JALDAY010000024">
    <property type="protein sequence ID" value="MCI3279173.1"/>
    <property type="molecule type" value="Genomic_DNA"/>
</dbReference>
<protein>
    <recommendedName>
        <fullName evidence="3">Transposase</fullName>
    </recommendedName>
</protein>
<keyword evidence="2" id="KW-1185">Reference proteome</keyword>
<proteinExistence type="predicted"/>
<organism evidence="1 2">
    <name type="scientific">Streptomyces cylindrosporus</name>
    <dbReference type="NCBI Taxonomy" id="2927583"/>
    <lineage>
        <taxon>Bacteria</taxon>
        <taxon>Bacillati</taxon>
        <taxon>Actinomycetota</taxon>
        <taxon>Actinomycetes</taxon>
        <taxon>Kitasatosporales</taxon>
        <taxon>Streptomycetaceae</taxon>
        <taxon>Streptomyces</taxon>
    </lineage>
</organism>
<comment type="caution">
    <text evidence="1">The sequence shown here is derived from an EMBL/GenBank/DDBJ whole genome shotgun (WGS) entry which is preliminary data.</text>
</comment>
<evidence type="ECO:0008006" key="3">
    <source>
        <dbReference type="Google" id="ProtNLM"/>
    </source>
</evidence>
<gene>
    <name evidence="1" type="ORF">MQP27_49730</name>
</gene>
<dbReference type="Proteomes" id="UP001165269">
    <property type="component" value="Unassembled WGS sequence"/>
</dbReference>
<name>A0ABS9YPH2_9ACTN</name>
<evidence type="ECO:0000313" key="1">
    <source>
        <dbReference type="EMBL" id="MCI3279173.1"/>
    </source>
</evidence>
<evidence type="ECO:0000313" key="2">
    <source>
        <dbReference type="Proteomes" id="UP001165269"/>
    </source>
</evidence>
<reference evidence="1" key="1">
    <citation type="submission" date="2022-03" db="EMBL/GenBank/DDBJ databases">
        <title>Streptomyces 7R015 and 7R016 isolated from Barleria lupulina in Thailand.</title>
        <authorList>
            <person name="Kanchanasin P."/>
            <person name="Phongsopitanun W."/>
            <person name="Tanasupawat S."/>
        </authorList>
    </citation>
    <scope>NUCLEOTIDE SEQUENCE</scope>
    <source>
        <strain evidence="1">7R015</strain>
    </source>
</reference>
<dbReference type="RefSeq" id="WP_242778912.1">
    <property type="nucleotide sequence ID" value="NZ_JALDAY010000024.1"/>
</dbReference>
<sequence>MAAVHYSPLSTALEDPVTYKEASALLADTGHPASPGTVARWVKEARQAGQDIPVTRSGRTDQVSWSIVARLHRDRTAVKLRASAAW</sequence>